<organism evidence="1 2">
    <name type="scientific">Aldrovandia affinis</name>
    <dbReference type="NCBI Taxonomy" id="143900"/>
    <lineage>
        <taxon>Eukaryota</taxon>
        <taxon>Metazoa</taxon>
        <taxon>Chordata</taxon>
        <taxon>Craniata</taxon>
        <taxon>Vertebrata</taxon>
        <taxon>Euteleostomi</taxon>
        <taxon>Actinopterygii</taxon>
        <taxon>Neopterygii</taxon>
        <taxon>Teleostei</taxon>
        <taxon>Notacanthiformes</taxon>
        <taxon>Halosauridae</taxon>
        <taxon>Aldrovandia</taxon>
    </lineage>
</organism>
<dbReference type="Proteomes" id="UP001221898">
    <property type="component" value="Unassembled WGS sequence"/>
</dbReference>
<evidence type="ECO:0000313" key="2">
    <source>
        <dbReference type="Proteomes" id="UP001221898"/>
    </source>
</evidence>
<evidence type="ECO:0000313" key="1">
    <source>
        <dbReference type="EMBL" id="KAJ8385522.1"/>
    </source>
</evidence>
<comment type="caution">
    <text evidence="1">The sequence shown here is derived from an EMBL/GenBank/DDBJ whole genome shotgun (WGS) entry which is preliminary data.</text>
</comment>
<proteinExistence type="predicted"/>
<keyword evidence="2" id="KW-1185">Reference proteome</keyword>
<accession>A0AAD7RKF1</accession>
<dbReference type="AlphaFoldDB" id="A0AAD7RKF1"/>
<gene>
    <name evidence="1" type="ORF">AAFF_G00185580</name>
</gene>
<dbReference type="EMBL" id="JAINUG010000248">
    <property type="protein sequence ID" value="KAJ8385522.1"/>
    <property type="molecule type" value="Genomic_DNA"/>
</dbReference>
<reference evidence="1" key="1">
    <citation type="journal article" date="2023" name="Science">
        <title>Genome structures resolve the early diversification of teleost fishes.</title>
        <authorList>
            <person name="Parey E."/>
            <person name="Louis A."/>
            <person name="Montfort J."/>
            <person name="Bouchez O."/>
            <person name="Roques C."/>
            <person name="Iampietro C."/>
            <person name="Lluch J."/>
            <person name="Castinel A."/>
            <person name="Donnadieu C."/>
            <person name="Desvignes T."/>
            <person name="Floi Bucao C."/>
            <person name="Jouanno E."/>
            <person name="Wen M."/>
            <person name="Mejri S."/>
            <person name="Dirks R."/>
            <person name="Jansen H."/>
            <person name="Henkel C."/>
            <person name="Chen W.J."/>
            <person name="Zahm M."/>
            <person name="Cabau C."/>
            <person name="Klopp C."/>
            <person name="Thompson A.W."/>
            <person name="Robinson-Rechavi M."/>
            <person name="Braasch I."/>
            <person name="Lecointre G."/>
            <person name="Bobe J."/>
            <person name="Postlethwait J.H."/>
            <person name="Berthelot C."/>
            <person name="Roest Crollius H."/>
            <person name="Guiguen Y."/>
        </authorList>
    </citation>
    <scope>NUCLEOTIDE SEQUENCE</scope>
    <source>
        <strain evidence="1">NC1722</strain>
    </source>
</reference>
<sequence length="105" mass="11560">MVEVCVPSCRLPLASTDRNGSLSSITGAFHRVDHLTFRQAAPSHMLVVPLLPEAGRCLNPLRCTIKGSLEAHLMFPQPVIDGTPVRFLDSAKEEINRELGFLTKH</sequence>
<protein>
    <submittedName>
        <fullName evidence="1">Uncharacterized protein</fullName>
    </submittedName>
</protein>
<name>A0AAD7RKF1_9TELE</name>